<gene>
    <name evidence="1" type="ORF">S01H4_64203</name>
</gene>
<dbReference type="EMBL" id="BART01038860">
    <property type="protein sequence ID" value="GAH08311.1"/>
    <property type="molecule type" value="Genomic_DNA"/>
</dbReference>
<dbReference type="AlphaFoldDB" id="X1CIX6"/>
<name>X1CIX6_9ZZZZ</name>
<comment type="caution">
    <text evidence="1">The sequence shown here is derived from an EMBL/GenBank/DDBJ whole genome shotgun (WGS) entry which is preliminary data.</text>
</comment>
<feature type="non-terminal residue" evidence="1">
    <location>
        <position position="86"/>
    </location>
</feature>
<protein>
    <submittedName>
        <fullName evidence="1">Uncharacterized protein</fullName>
    </submittedName>
</protein>
<organism evidence="1">
    <name type="scientific">marine sediment metagenome</name>
    <dbReference type="NCBI Taxonomy" id="412755"/>
    <lineage>
        <taxon>unclassified sequences</taxon>
        <taxon>metagenomes</taxon>
        <taxon>ecological metagenomes</taxon>
    </lineage>
</organism>
<sequence>MGKKWDNKVGYLARSDKGRRFLECGELLGLEPWETGFVAFVIDCLIEAYRVMKPGAMCLLWALPRTADLTGLAMRVAGLEVRDCVT</sequence>
<accession>X1CIX6</accession>
<reference evidence="1" key="1">
    <citation type="journal article" date="2014" name="Front. Microbiol.">
        <title>High frequency of phylogenetically diverse reductive dehalogenase-homologous genes in deep subseafloor sedimentary metagenomes.</title>
        <authorList>
            <person name="Kawai M."/>
            <person name="Futagami T."/>
            <person name="Toyoda A."/>
            <person name="Takaki Y."/>
            <person name="Nishi S."/>
            <person name="Hori S."/>
            <person name="Arai W."/>
            <person name="Tsubouchi T."/>
            <person name="Morono Y."/>
            <person name="Uchiyama I."/>
            <person name="Ito T."/>
            <person name="Fujiyama A."/>
            <person name="Inagaki F."/>
            <person name="Takami H."/>
        </authorList>
    </citation>
    <scope>NUCLEOTIDE SEQUENCE</scope>
    <source>
        <strain evidence="1">Expedition CK06-06</strain>
    </source>
</reference>
<proteinExistence type="predicted"/>
<evidence type="ECO:0000313" key="1">
    <source>
        <dbReference type="EMBL" id="GAH08311.1"/>
    </source>
</evidence>